<feature type="compositionally biased region" description="Low complexity" evidence="1">
    <location>
        <begin position="252"/>
        <end position="274"/>
    </location>
</feature>
<feature type="region of interest" description="Disordered" evidence="1">
    <location>
        <begin position="252"/>
        <end position="277"/>
    </location>
</feature>
<evidence type="ECO:0000313" key="4">
    <source>
        <dbReference type="Proteomes" id="UP000316270"/>
    </source>
</evidence>
<gene>
    <name evidence="3" type="ORF">FKW77_008562</name>
</gene>
<protein>
    <submittedName>
        <fullName evidence="3">Uncharacterized protein</fullName>
    </submittedName>
</protein>
<feature type="region of interest" description="Disordered" evidence="1">
    <location>
        <begin position="32"/>
        <end position="89"/>
    </location>
</feature>
<accession>A0A517LHR5</accession>
<dbReference type="AlphaFoldDB" id="A0A517LHR5"/>
<organism evidence="3 4">
    <name type="scientific">Venturia effusa</name>
    <dbReference type="NCBI Taxonomy" id="50376"/>
    <lineage>
        <taxon>Eukaryota</taxon>
        <taxon>Fungi</taxon>
        <taxon>Dikarya</taxon>
        <taxon>Ascomycota</taxon>
        <taxon>Pezizomycotina</taxon>
        <taxon>Dothideomycetes</taxon>
        <taxon>Pleosporomycetidae</taxon>
        <taxon>Venturiales</taxon>
        <taxon>Venturiaceae</taxon>
        <taxon>Venturia</taxon>
    </lineage>
</organism>
<dbReference type="Proteomes" id="UP000316270">
    <property type="component" value="Chromosome 12"/>
</dbReference>
<evidence type="ECO:0000256" key="1">
    <source>
        <dbReference type="SAM" id="MobiDB-lite"/>
    </source>
</evidence>
<feature type="transmembrane region" description="Helical" evidence="2">
    <location>
        <begin position="405"/>
        <end position="427"/>
    </location>
</feature>
<feature type="region of interest" description="Disordered" evidence="1">
    <location>
        <begin position="206"/>
        <end position="236"/>
    </location>
</feature>
<keyword evidence="2" id="KW-0812">Transmembrane</keyword>
<dbReference type="STRING" id="50376.A0A517LHR5"/>
<proteinExistence type="predicted"/>
<name>A0A517LHR5_9PEZI</name>
<keyword evidence="2" id="KW-0472">Membrane</keyword>
<keyword evidence="2" id="KW-1133">Transmembrane helix</keyword>
<dbReference type="EMBL" id="CP042196">
    <property type="protein sequence ID" value="QDS75185.1"/>
    <property type="molecule type" value="Genomic_DNA"/>
</dbReference>
<feature type="compositionally biased region" description="Low complexity" evidence="1">
    <location>
        <begin position="61"/>
        <end position="83"/>
    </location>
</feature>
<evidence type="ECO:0000313" key="3">
    <source>
        <dbReference type="EMBL" id="QDS75185.1"/>
    </source>
</evidence>
<reference evidence="3 4" key="1">
    <citation type="submission" date="2019-07" db="EMBL/GenBank/DDBJ databases">
        <title>Finished genome of Venturia effusa.</title>
        <authorList>
            <person name="Young C.A."/>
            <person name="Cox M.P."/>
            <person name="Ganley A.R.D."/>
            <person name="David W.J."/>
        </authorList>
    </citation>
    <scope>NUCLEOTIDE SEQUENCE [LARGE SCALE GENOMIC DNA]</scope>
    <source>
        <strain evidence="4">albino</strain>
    </source>
</reference>
<feature type="compositionally biased region" description="Polar residues" evidence="1">
    <location>
        <begin position="32"/>
        <end position="48"/>
    </location>
</feature>
<evidence type="ECO:0000256" key="2">
    <source>
        <dbReference type="SAM" id="Phobius"/>
    </source>
</evidence>
<dbReference type="OrthoDB" id="10617490at2759"/>
<keyword evidence="4" id="KW-1185">Reference proteome</keyword>
<sequence>MVTNLTKRSHVTNTGLDIDVAFDDQCRSGCAWSSTHRNPSQRAQASYETTDKPTGPLSLKTSTVTVSVSAPTSSQSTQESTTSVAAPSTTELSISPTTIFIPDQYSEFTTADGSTVIIALHSTTPTNSKPSATFDVGSGRTSASTRCTSTATENASATTCQSTTVTIENGPTVIVNTTGGVSVLKHPHSYPTTTCSATTVRVTAPKCSTSTSSSNTTSSPTSASTSTPTCTGTSTVPALTTTSTITDYTTETSTAVPSSLGTSTSASSKTGQSLTTTMTLPTGKASLCNLHTAFPLPSTNSTSLRARNIDYTIPDCTLASPRSLTALPTSHSTRGPSTFLRLRRSATHSLARRALETSLGTKDSHNLFYNEDTAATPFKPWGTSPYAGKVFTEPRDFGGEVSARLVGIVIGGIFGLVFIVACAFWWFRKVQRRRAEANGRDTTDVRDVMAQRWGVRF</sequence>